<dbReference type="EMBL" id="JABFRW010000062">
    <property type="protein sequence ID" value="NOT33667.1"/>
    <property type="molecule type" value="Genomic_DNA"/>
</dbReference>
<keyword evidence="1" id="KW-0732">Signal</keyword>
<evidence type="ECO:0000313" key="3">
    <source>
        <dbReference type="Proteomes" id="UP000580839"/>
    </source>
</evidence>
<dbReference type="Proteomes" id="UP000580839">
    <property type="component" value="Unassembled WGS sequence"/>
</dbReference>
<evidence type="ECO:0000256" key="1">
    <source>
        <dbReference type="SAM" id="SignalP"/>
    </source>
</evidence>
<feature type="signal peptide" evidence="1">
    <location>
        <begin position="1"/>
        <end position="19"/>
    </location>
</feature>
<dbReference type="InterPro" id="IPR026444">
    <property type="entry name" value="Secre_tail"/>
</dbReference>
<reference evidence="2 3" key="1">
    <citation type="submission" date="2020-04" db="EMBL/GenBank/DDBJ databases">
        <title>Metagenomic profiling of ammonia- and methane-oxidizing microorganisms in a Dutch drinking water treatment plant.</title>
        <authorList>
            <person name="Poghosyan L."/>
            <person name="Leucker S."/>
        </authorList>
    </citation>
    <scope>NUCLEOTIDE SEQUENCE [LARGE SCALE GENOMIC DNA]</scope>
    <source>
        <strain evidence="2">S-RSF-IL-03</strain>
    </source>
</reference>
<protein>
    <submittedName>
        <fullName evidence="2">T9SS type A sorting domain-containing protein</fullName>
    </submittedName>
</protein>
<evidence type="ECO:0000313" key="2">
    <source>
        <dbReference type="EMBL" id="NOT33667.1"/>
    </source>
</evidence>
<organism evidence="2 3">
    <name type="scientific">Eiseniibacteriota bacterium</name>
    <dbReference type="NCBI Taxonomy" id="2212470"/>
    <lineage>
        <taxon>Bacteria</taxon>
        <taxon>Candidatus Eiseniibacteriota</taxon>
    </lineage>
</organism>
<accession>A0A849SLF2</accession>
<dbReference type="NCBIfam" id="TIGR04183">
    <property type="entry name" value="Por_Secre_tail"/>
    <property type="match status" value="1"/>
</dbReference>
<feature type="chain" id="PRO_5032403838" evidence="1">
    <location>
        <begin position="20"/>
        <end position="565"/>
    </location>
</feature>
<sequence length="565" mass="59815">MKLPAQVLVALTLATDAFAFGVQGNISRSVGGPVYPCDIDVLDRQTGQFVVIPNDSTLPNGNYSLTLANGRYDLYFHPPIGAHLFQGEIRDLQVNNNTITENLVLPSGVYLQGRVVDSSAGGVAGVSIRFRDVTGDAPNNVQDDGTLADGSFLTLVDAGVWNVEIVPAPAAHKAPREIKSQNLATDLDLGDVVVQDGWVLSCSVTDAGFFPIADGKLIARTVPGHTKLFTPLNSTSPAGLGTLVVPPGVYDITAEPPSGAPLATQSQYSVVVSGDQSLPNFVLSSGLALSAHCVSATTSSGVADADVDVDWMLPPSFPRVETLGDFTNGLGDFSVLVGTGTYRVTVSPPVATRLIPVRLLNVAVSGPTNLGTLTFPQGHWVNATIREQGTLNPIVGANLDFVDLQTSQLLVTIDDVTNAAGFARVVTDSKLYRLRVIPPSTVWDTLIVDNFRSLADTTVALTLQPRSATGVPGRDSEALTFAAPWPNPARGEVTFQFEAAGAAELSIWDVSGRRRATPWRGNVVGEQRIRWGTRGANGESLGAGVYFARLETKLGRSVQRIVLMH</sequence>
<name>A0A849SLF2_UNCEI</name>
<proteinExistence type="predicted"/>
<gene>
    <name evidence="2" type="ORF">HOP12_05785</name>
</gene>
<dbReference type="AlphaFoldDB" id="A0A849SLF2"/>
<comment type="caution">
    <text evidence="2">The sequence shown here is derived from an EMBL/GenBank/DDBJ whole genome shotgun (WGS) entry which is preliminary data.</text>
</comment>